<proteinExistence type="predicted"/>
<protein>
    <submittedName>
        <fullName evidence="2">Uncharacterized protein</fullName>
    </submittedName>
</protein>
<keyword evidence="1" id="KW-0472">Membrane</keyword>
<keyword evidence="1" id="KW-0812">Transmembrane</keyword>
<evidence type="ECO:0000256" key="1">
    <source>
        <dbReference type="SAM" id="Phobius"/>
    </source>
</evidence>
<keyword evidence="3" id="KW-1185">Reference proteome</keyword>
<name>A0ABV7CM42_9GAMM</name>
<feature type="transmembrane region" description="Helical" evidence="1">
    <location>
        <begin position="55"/>
        <end position="78"/>
    </location>
</feature>
<dbReference type="Proteomes" id="UP001595453">
    <property type="component" value="Unassembled WGS sequence"/>
</dbReference>
<organism evidence="2 3">
    <name type="scientific">Pseudoalteromonas fenneropenaei</name>
    <dbReference type="NCBI Taxonomy" id="1737459"/>
    <lineage>
        <taxon>Bacteria</taxon>
        <taxon>Pseudomonadati</taxon>
        <taxon>Pseudomonadota</taxon>
        <taxon>Gammaproteobacteria</taxon>
        <taxon>Alteromonadales</taxon>
        <taxon>Pseudoalteromonadaceae</taxon>
        <taxon>Pseudoalteromonas</taxon>
    </lineage>
</organism>
<keyword evidence="1" id="KW-1133">Transmembrane helix</keyword>
<comment type="caution">
    <text evidence="2">The sequence shown here is derived from an EMBL/GenBank/DDBJ whole genome shotgun (WGS) entry which is preliminary data.</text>
</comment>
<dbReference type="RefSeq" id="WP_377125082.1">
    <property type="nucleotide sequence ID" value="NZ_JBHRSD010000023.1"/>
</dbReference>
<reference evidence="3" key="1">
    <citation type="journal article" date="2019" name="Int. J. Syst. Evol. Microbiol.">
        <title>The Global Catalogue of Microorganisms (GCM) 10K type strain sequencing project: providing services to taxonomists for standard genome sequencing and annotation.</title>
        <authorList>
            <consortium name="The Broad Institute Genomics Platform"/>
            <consortium name="The Broad Institute Genome Sequencing Center for Infectious Disease"/>
            <person name="Wu L."/>
            <person name="Ma J."/>
        </authorList>
    </citation>
    <scope>NUCLEOTIDE SEQUENCE [LARGE SCALE GENOMIC DNA]</scope>
    <source>
        <strain evidence="3">KCTC 42730</strain>
    </source>
</reference>
<gene>
    <name evidence="2" type="ORF">ACFOEE_13420</name>
</gene>
<sequence>MSSYASHQYTSRLLSNFNPVFIGLLCVLLYELAFHYGNFFNFFAIPADLTADSPFYYAVLSYDLLLVTLINLAVLFLYQKLTSTHLSIKTLALMQFACSVFVITTTGITADFSSAYAIYQNITTLYMCIALVALGSLFSHATKKA</sequence>
<accession>A0ABV7CM42</accession>
<feature type="transmembrane region" description="Helical" evidence="1">
    <location>
        <begin position="90"/>
        <end position="110"/>
    </location>
</feature>
<feature type="transmembrane region" description="Helical" evidence="1">
    <location>
        <begin position="116"/>
        <end position="138"/>
    </location>
</feature>
<evidence type="ECO:0000313" key="2">
    <source>
        <dbReference type="EMBL" id="MFC3033521.1"/>
    </source>
</evidence>
<dbReference type="EMBL" id="JBHRSD010000023">
    <property type="protein sequence ID" value="MFC3033521.1"/>
    <property type="molecule type" value="Genomic_DNA"/>
</dbReference>
<evidence type="ECO:0000313" key="3">
    <source>
        <dbReference type="Proteomes" id="UP001595453"/>
    </source>
</evidence>
<feature type="transmembrane region" description="Helical" evidence="1">
    <location>
        <begin position="20"/>
        <end position="43"/>
    </location>
</feature>